<organism evidence="3 4">
    <name type="scientific">Hymenochirus boettgeri</name>
    <name type="common">Congo dwarf clawed frog</name>
    <dbReference type="NCBI Taxonomy" id="247094"/>
    <lineage>
        <taxon>Eukaryota</taxon>
        <taxon>Metazoa</taxon>
        <taxon>Chordata</taxon>
        <taxon>Craniata</taxon>
        <taxon>Vertebrata</taxon>
        <taxon>Euteleostomi</taxon>
        <taxon>Amphibia</taxon>
        <taxon>Batrachia</taxon>
        <taxon>Anura</taxon>
        <taxon>Pipoidea</taxon>
        <taxon>Pipidae</taxon>
        <taxon>Pipinae</taxon>
        <taxon>Hymenochirus</taxon>
    </lineage>
</organism>
<comment type="similarity">
    <text evidence="1">Belongs to the lipase maturation factor family.</text>
</comment>
<keyword evidence="1" id="KW-0256">Endoplasmic reticulum</keyword>
<dbReference type="PANTHER" id="PTHR14463">
    <property type="entry name" value="LIPASE MATURATION FACTOR"/>
    <property type="match status" value="1"/>
</dbReference>
<keyword evidence="4" id="KW-1185">Reference proteome</keyword>
<reference evidence="3" key="1">
    <citation type="thesis" date="2020" institute="ProQuest LLC" country="789 East Eisenhower Parkway, Ann Arbor, MI, USA">
        <title>Comparative Genomics and Chromosome Evolution.</title>
        <authorList>
            <person name="Mudd A.B."/>
        </authorList>
    </citation>
    <scope>NUCLEOTIDE SEQUENCE</scope>
    <source>
        <strain evidence="3">Female2</strain>
        <tissue evidence="3">Blood</tissue>
    </source>
</reference>
<dbReference type="InterPro" id="IPR057434">
    <property type="entry name" value="LMF1/2_N"/>
</dbReference>
<proteinExistence type="inferred from homology"/>
<accession>A0A8T2IQH8</accession>
<feature type="transmembrane region" description="Helical" evidence="1">
    <location>
        <begin position="12"/>
        <end position="36"/>
    </location>
</feature>
<dbReference type="GO" id="GO:0051604">
    <property type="term" value="P:protein maturation"/>
    <property type="evidence" value="ECO:0007669"/>
    <property type="project" value="InterPro"/>
</dbReference>
<evidence type="ECO:0000313" key="3">
    <source>
        <dbReference type="EMBL" id="KAG8433304.1"/>
    </source>
</evidence>
<comment type="caution">
    <text evidence="1">Lacks conserved residue(s) required for the propagation of feature annotation.</text>
</comment>
<keyword evidence="1" id="KW-1133">Transmembrane helix</keyword>
<comment type="subcellular location">
    <subcellularLocation>
        <location evidence="1">Endoplasmic reticulum membrane</location>
        <topology evidence="1">Multi-pass membrane protein</topology>
    </subcellularLocation>
</comment>
<dbReference type="AlphaFoldDB" id="A0A8T2IQH8"/>
<gene>
    <name evidence="3" type="ORF">GDO86_017549</name>
</gene>
<protein>
    <recommendedName>
        <fullName evidence="1">Lipase maturation factor</fullName>
    </recommendedName>
</protein>
<feature type="non-terminal residue" evidence="3">
    <location>
        <position position="1"/>
    </location>
</feature>
<evidence type="ECO:0000259" key="2">
    <source>
        <dbReference type="Pfam" id="PF06762"/>
    </source>
</evidence>
<feature type="transmembrane region" description="Helical" evidence="1">
    <location>
        <begin position="84"/>
        <end position="103"/>
    </location>
</feature>
<name>A0A8T2IQH8_9PIPI</name>
<sequence>MDTHLDSIALVGLTISAFILVTGCANMILMVTLWILYHSIVAVGQIWYSFGWESQVLETGFLGIFLCPVLTLSRIPEHSPPSCIVIWTFRWLIFRIMLGAGLIKIRGDRCWRDLTCMDYHYEVQ</sequence>
<dbReference type="OrthoDB" id="9909540at2759"/>
<dbReference type="GO" id="GO:0005789">
    <property type="term" value="C:endoplasmic reticulum membrane"/>
    <property type="evidence" value="ECO:0007669"/>
    <property type="project" value="UniProtKB-SubCell"/>
</dbReference>
<dbReference type="Proteomes" id="UP000812440">
    <property type="component" value="Chromosome 9"/>
</dbReference>
<keyword evidence="1" id="KW-0812">Transmembrane</keyword>
<comment type="function">
    <text evidence="1">Involved in the maturation of specific proteins in the endoplasmic reticulum.</text>
</comment>
<evidence type="ECO:0000313" key="4">
    <source>
        <dbReference type="Proteomes" id="UP000812440"/>
    </source>
</evidence>
<keyword evidence="1" id="KW-0472">Membrane</keyword>
<dbReference type="Pfam" id="PF06762">
    <property type="entry name" value="LMF1"/>
    <property type="match status" value="1"/>
</dbReference>
<dbReference type="InterPro" id="IPR009613">
    <property type="entry name" value="LMF"/>
</dbReference>
<comment type="caution">
    <text evidence="3">The sequence shown here is derived from an EMBL/GenBank/DDBJ whole genome shotgun (WGS) entry which is preliminary data.</text>
</comment>
<dbReference type="PANTHER" id="PTHR14463:SF10">
    <property type="entry name" value="LIPASE MATURATION FACTOR 1"/>
    <property type="match status" value="1"/>
</dbReference>
<feature type="transmembrane region" description="Helical" evidence="1">
    <location>
        <begin position="56"/>
        <end position="72"/>
    </location>
</feature>
<dbReference type="EMBL" id="JAACNH010000009">
    <property type="protein sequence ID" value="KAG8433304.1"/>
    <property type="molecule type" value="Genomic_DNA"/>
</dbReference>
<evidence type="ECO:0000256" key="1">
    <source>
        <dbReference type="RuleBase" id="RU361229"/>
    </source>
</evidence>
<feature type="domain" description="Lipase maturation factor 1/2 N-terminal" evidence="2">
    <location>
        <begin position="48"/>
        <end position="124"/>
    </location>
</feature>